<accession>A0A9R1D7F7</accession>
<dbReference type="Proteomes" id="UP001139494">
    <property type="component" value="Unassembled WGS sequence"/>
</dbReference>
<dbReference type="AlphaFoldDB" id="A0A9R1D7F7"/>
<protein>
    <submittedName>
        <fullName evidence="1">Uncharacterized protein</fullName>
    </submittedName>
</protein>
<reference evidence="1" key="1">
    <citation type="journal article" date="2023" name="Front. Microbiol.">
        <title>Genomic-based phylogenetic and metabolic analyses of the genus Natronomonas, and description of Natronomonas aquatica sp. nov.</title>
        <authorList>
            <person name="Garcia-Roldan A."/>
            <person name="Duran-Viseras A."/>
            <person name="de la Haba R.R."/>
            <person name="Corral P."/>
            <person name="Sanchez-Porro C."/>
            <person name="Ventosa A."/>
        </authorList>
    </citation>
    <scope>NUCLEOTIDE SEQUENCE</scope>
    <source>
        <strain evidence="1">F2-12</strain>
    </source>
</reference>
<keyword evidence="2" id="KW-1185">Reference proteome</keyword>
<name>A0A9R1D7F7_9EURY</name>
<dbReference type="RefSeq" id="WP_256030813.1">
    <property type="nucleotide sequence ID" value="NZ_JAHLKM010000034.1"/>
</dbReference>
<sequence length="122" mass="13834">MVTGSRDGSAEEMRLRDEILEAGYWMLREERIESSIGASDLQVFVDSTGDSIESAFERMASDGLFEEVADGYDLTDRGEYEAKRRFVDSFGDLEESHNHVECGPDCWCHDLDSDEACYTEQL</sequence>
<gene>
    <name evidence="1" type="ORF">KM295_14845</name>
</gene>
<proteinExistence type="predicted"/>
<dbReference type="EMBL" id="JAHLKM010000034">
    <property type="protein sequence ID" value="MCQ4334732.1"/>
    <property type="molecule type" value="Genomic_DNA"/>
</dbReference>
<comment type="caution">
    <text evidence="1">The sequence shown here is derived from an EMBL/GenBank/DDBJ whole genome shotgun (WGS) entry which is preliminary data.</text>
</comment>
<organism evidence="1 2">
    <name type="scientific">Natronomonas aquatica</name>
    <dbReference type="NCBI Taxonomy" id="2841590"/>
    <lineage>
        <taxon>Archaea</taxon>
        <taxon>Methanobacteriati</taxon>
        <taxon>Methanobacteriota</taxon>
        <taxon>Stenosarchaea group</taxon>
        <taxon>Halobacteria</taxon>
        <taxon>Halobacteriales</taxon>
        <taxon>Natronomonadaceae</taxon>
        <taxon>Natronomonas</taxon>
    </lineage>
</organism>
<evidence type="ECO:0000313" key="2">
    <source>
        <dbReference type="Proteomes" id="UP001139494"/>
    </source>
</evidence>
<evidence type="ECO:0000313" key="1">
    <source>
        <dbReference type="EMBL" id="MCQ4334732.1"/>
    </source>
</evidence>